<dbReference type="GO" id="GO:0031012">
    <property type="term" value="C:extracellular matrix"/>
    <property type="evidence" value="ECO:0007669"/>
    <property type="project" value="InterPro"/>
</dbReference>
<dbReference type="GO" id="GO:0006508">
    <property type="term" value="P:proteolysis"/>
    <property type="evidence" value="ECO:0007669"/>
    <property type="project" value="UniProtKB-KW"/>
</dbReference>
<dbReference type="PANTHER" id="PTHR10201">
    <property type="entry name" value="MATRIX METALLOPROTEINASE"/>
    <property type="match status" value="1"/>
</dbReference>
<keyword evidence="5" id="KW-0175">Coiled coil</keyword>
<dbReference type="EMBL" id="LUAW01000039">
    <property type="protein sequence ID" value="KYQ70891.1"/>
    <property type="molecule type" value="Genomic_DNA"/>
</dbReference>
<dbReference type="Proteomes" id="UP000076276">
    <property type="component" value="Unassembled WGS sequence"/>
</dbReference>
<dbReference type="GO" id="GO:0042168">
    <property type="term" value="P:heme metabolic process"/>
    <property type="evidence" value="ECO:0007669"/>
    <property type="project" value="TreeGrafter"/>
</dbReference>
<evidence type="ECO:0000259" key="6">
    <source>
        <dbReference type="Pfam" id="PF00413"/>
    </source>
</evidence>
<organism evidence="7 8">
    <name type="scientific">Acinetobacter pragensis</name>
    <dbReference type="NCBI Taxonomy" id="1806892"/>
    <lineage>
        <taxon>Bacteria</taxon>
        <taxon>Pseudomonadati</taxon>
        <taxon>Pseudomonadota</taxon>
        <taxon>Gammaproteobacteria</taxon>
        <taxon>Moraxellales</taxon>
        <taxon>Moraxellaceae</taxon>
        <taxon>Acinetobacter</taxon>
    </lineage>
</organism>
<evidence type="ECO:0000256" key="5">
    <source>
        <dbReference type="SAM" id="Coils"/>
    </source>
</evidence>
<evidence type="ECO:0000256" key="1">
    <source>
        <dbReference type="ARBA" id="ARBA00022670"/>
    </source>
</evidence>
<evidence type="ECO:0000313" key="8">
    <source>
        <dbReference type="Proteomes" id="UP000076276"/>
    </source>
</evidence>
<dbReference type="SUPFAM" id="SSF55486">
    <property type="entry name" value="Metalloproteases ('zincins'), catalytic domain"/>
    <property type="match status" value="1"/>
</dbReference>
<dbReference type="Gene3D" id="3.40.390.10">
    <property type="entry name" value="Collagenase (Catalytic Domain)"/>
    <property type="match status" value="1"/>
</dbReference>
<dbReference type="STRING" id="1806892.AZH43_16875"/>
<dbReference type="Pfam" id="PF00413">
    <property type="entry name" value="Peptidase_M10"/>
    <property type="match status" value="1"/>
</dbReference>
<comment type="caution">
    <text evidence="7">The sequence shown here is derived from an EMBL/GenBank/DDBJ whole genome shotgun (WGS) entry which is preliminary data.</text>
</comment>
<keyword evidence="4" id="KW-0862">Zinc</keyword>
<dbReference type="PANTHER" id="PTHR10201:SF136">
    <property type="entry name" value="HEMOPEXIN"/>
    <property type="match status" value="1"/>
</dbReference>
<evidence type="ECO:0000313" key="7">
    <source>
        <dbReference type="EMBL" id="KYQ70891.1"/>
    </source>
</evidence>
<keyword evidence="1" id="KW-0645">Protease</keyword>
<proteinExistence type="predicted"/>
<name>A0A151XYL0_9GAMM</name>
<dbReference type="GO" id="GO:0005615">
    <property type="term" value="C:extracellular space"/>
    <property type="evidence" value="ECO:0007669"/>
    <property type="project" value="TreeGrafter"/>
</dbReference>
<dbReference type="GO" id="GO:0004222">
    <property type="term" value="F:metalloendopeptidase activity"/>
    <property type="evidence" value="ECO:0007669"/>
    <property type="project" value="InterPro"/>
</dbReference>
<dbReference type="PRINTS" id="PR00138">
    <property type="entry name" value="MATRIXIN"/>
</dbReference>
<evidence type="ECO:0000256" key="2">
    <source>
        <dbReference type="ARBA" id="ARBA00022723"/>
    </source>
</evidence>
<gene>
    <name evidence="7" type="ORF">AZH43_16875</name>
</gene>
<evidence type="ECO:0000256" key="4">
    <source>
        <dbReference type="ARBA" id="ARBA00022833"/>
    </source>
</evidence>
<keyword evidence="8" id="KW-1185">Reference proteome</keyword>
<evidence type="ECO:0000256" key="3">
    <source>
        <dbReference type="ARBA" id="ARBA00022801"/>
    </source>
</evidence>
<feature type="domain" description="Peptidase M10 metallopeptidase" evidence="6">
    <location>
        <begin position="41"/>
        <end position="297"/>
    </location>
</feature>
<reference evidence="7 8" key="1">
    <citation type="submission" date="2016-03" db="EMBL/GenBank/DDBJ databases">
        <title>Acinetobacter genomospecies 28 strain ANC 4149.</title>
        <authorList>
            <person name="Radolfova-Krizova L."/>
            <person name="Nemec A."/>
        </authorList>
    </citation>
    <scope>NUCLEOTIDE SEQUENCE [LARGE SCALE GENOMIC DNA]</scope>
    <source>
        <strain evidence="7 8">ANC 4149</strain>
    </source>
</reference>
<dbReference type="AlphaFoldDB" id="A0A151XYL0"/>
<keyword evidence="2" id="KW-0479">Metal-binding</keyword>
<accession>A0A151XYL0</accession>
<keyword evidence="3" id="KW-0378">Hydrolase</keyword>
<dbReference type="InterPro" id="IPR001818">
    <property type="entry name" value="Pept_M10_metallopeptidase"/>
</dbReference>
<dbReference type="InterPro" id="IPR024079">
    <property type="entry name" value="MetalloPept_cat_dom_sf"/>
</dbReference>
<dbReference type="GO" id="GO:0008270">
    <property type="term" value="F:zinc ion binding"/>
    <property type="evidence" value="ECO:0007669"/>
    <property type="project" value="InterPro"/>
</dbReference>
<sequence length="304" mass="36260">MRFWPLIIILIFAAYFAFQSKKHPQLHYNAWSDRILHPLDTRLRYQIAEVDPRFGMSKQQVIQLSQEAIQIWHSGTQKQLFVYDEQAQLKIKLIYDVQQDNYNAFKQTQQELDHEQNSNQRISNNLDASKSSLEQMQQSLRQEQIQLRAEADYLNQQRMSWSRIENEQGENRQRIEAQYHVLKEKSQLLQRNIDYYNQMNAQYNQQVSQHNSNIDRYNWNILQAKQRFPPREFHKGVFMGDQIQIYQFDAQDDLRLTLAHELGHALGLGHHADPEALMYPVLGEQDLQNFKLKPADQSLLYARR</sequence>
<protein>
    <recommendedName>
        <fullName evidence="6">Peptidase M10 metallopeptidase domain-containing protein</fullName>
    </recommendedName>
</protein>
<dbReference type="InterPro" id="IPR021190">
    <property type="entry name" value="Pept_M10A"/>
</dbReference>
<feature type="coiled-coil region" evidence="5">
    <location>
        <begin position="105"/>
        <end position="192"/>
    </location>
</feature>
<dbReference type="OrthoDB" id="322519at2"/>